<proteinExistence type="predicted"/>
<evidence type="ECO:0008006" key="3">
    <source>
        <dbReference type="Google" id="ProtNLM"/>
    </source>
</evidence>
<organism evidence="1 2">
    <name type="scientific">Mucilaginibacter antarcticus</name>
    <dbReference type="NCBI Taxonomy" id="1855725"/>
    <lineage>
        <taxon>Bacteria</taxon>
        <taxon>Pseudomonadati</taxon>
        <taxon>Bacteroidota</taxon>
        <taxon>Sphingobacteriia</taxon>
        <taxon>Sphingobacteriales</taxon>
        <taxon>Sphingobacteriaceae</taxon>
        <taxon>Mucilaginibacter</taxon>
    </lineage>
</organism>
<dbReference type="Proteomes" id="UP001597601">
    <property type="component" value="Unassembled WGS sequence"/>
</dbReference>
<reference evidence="2" key="1">
    <citation type="journal article" date="2019" name="Int. J. Syst. Evol. Microbiol.">
        <title>The Global Catalogue of Microorganisms (GCM) 10K type strain sequencing project: providing services to taxonomists for standard genome sequencing and annotation.</title>
        <authorList>
            <consortium name="The Broad Institute Genomics Platform"/>
            <consortium name="The Broad Institute Genome Sequencing Center for Infectious Disease"/>
            <person name="Wu L."/>
            <person name="Ma J."/>
        </authorList>
    </citation>
    <scope>NUCLEOTIDE SEQUENCE [LARGE SCALE GENOMIC DNA]</scope>
    <source>
        <strain evidence="2">KCTC 52232</strain>
    </source>
</reference>
<keyword evidence="2" id="KW-1185">Reference proteome</keyword>
<evidence type="ECO:0000313" key="1">
    <source>
        <dbReference type="EMBL" id="MFD2864827.1"/>
    </source>
</evidence>
<sequence>MPRKFKKIYFVVEDNHIFSKYNYFSIETYHDRATAERICITRQQQAITDAQQYSKKDKPIPQFKVHAFYLVHESLF</sequence>
<name>A0ABW5XRJ9_9SPHI</name>
<comment type="caution">
    <text evidence="1">The sequence shown here is derived from an EMBL/GenBank/DDBJ whole genome shotgun (WGS) entry which is preliminary data.</text>
</comment>
<protein>
    <recommendedName>
        <fullName evidence="3">DUF1508 domain-containing protein</fullName>
    </recommendedName>
</protein>
<accession>A0ABW5XRJ9</accession>
<evidence type="ECO:0000313" key="2">
    <source>
        <dbReference type="Proteomes" id="UP001597601"/>
    </source>
</evidence>
<dbReference type="EMBL" id="JBHUON010000008">
    <property type="protein sequence ID" value="MFD2864827.1"/>
    <property type="molecule type" value="Genomic_DNA"/>
</dbReference>
<dbReference type="RefSeq" id="WP_377126007.1">
    <property type="nucleotide sequence ID" value="NZ_JBHUON010000008.1"/>
</dbReference>
<gene>
    <name evidence="1" type="ORF">ACFSYC_09025</name>
</gene>